<evidence type="ECO:0000313" key="2">
    <source>
        <dbReference type="Proteomes" id="UP000276215"/>
    </source>
</evidence>
<accession>A0A3N4K2X4</accession>
<reference evidence="1 2" key="1">
    <citation type="journal article" date="2018" name="Nat. Ecol. Evol.">
        <title>Pezizomycetes genomes reveal the molecular basis of ectomycorrhizal truffle lifestyle.</title>
        <authorList>
            <person name="Murat C."/>
            <person name="Payen T."/>
            <person name="Noel B."/>
            <person name="Kuo A."/>
            <person name="Morin E."/>
            <person name="Chen J."/>
            <person name="Kohler A."/>
            <person name="Krizsan K."/>
            <person name="Balestrini R."/>
            <person name="Da Silva C."/>
            <person name="Montanini B."/>
            <person name="Hainaut M."/>
            <person name="Levati E."/>
            <person name="Barry K.W."/>
            <person name="Belfiori B."/>
            <person name="Cichocki N."/>
            <person name="Clum A."/>
            <person name="Dockter R.B."/>
            <person name="Fauchery L."/>
            <person name="Guy J."/>
            <person name="Iotti M."/>
            <person name="Le Tacon F."/>
            <person name="Lindquist E.A."/>
            <person name="Lipzen A."/>
            <person name="Malagnac F."/>
            <person name="Mello A."/>
            <person name="Molinier V."/>
            <person name="Miyauchi S."/>
            <person name="Poulain J."/>
            <person name="Riccioni C."/>
            <person name="Rubini A."/>
            <person name="Sitrit Y."/>
            <person name="Splivallo R."/>
            <person name="Traeger S."/>
            <person name="Wang M."/>
            <person name="Zifcakova L."/>
            <person name="Wipf D."/>
            <person name="Zambonelli A."/>
            <person name="Paolocci F."/>
            <person name="Nowrousian M."/>
            <person name="Ottonello S."/>
            <person name="Baldrian P."/>
            <person name="Spatafora J.W."/>
            <person name="Henrissat B."/>
            <person name="Nagy L.G."/>
            <person name="Aury J.M."/>
            <person name="Wincker P."/>
            <person name="Grigoriev I.V."/>
            <person name="Bonfante P."/>
            <person name="Martin F.M."/>
        </authorList>
    </citation>
    <scope>NUCLEOTIDE SEQUENCE [LARGE SCALE GENOMIC DNA]</scope>
    <source>
        <strain evidence="1 2">120613-1</strain>
    </source>
</reference>
<keyword evidence="2" id="KW-1185">Reference proteome</keyword>
<dbReference type="Proteomes" id="UP000276215">
    <property type="component" value="Unassembled WGS sequence"/>
</dbReference>
<sequence>MCPASKLYEMFGPPLLANALGSAMVIWQITKNNGKAKKDITRAVEELKMDLALIDKRVNMANDNMPMVPPAATVAIGTSNDLGMCRFGHASRFCHLSGGEDS</sequence>
<dbReference type="AlphaFoldDB" id="A0A3N4K2X4"/>
<name>A0A3N4K2X4_9PEZI</name>
<gene>
    <name evidence="1" type="ORF">L873DRAFT_1805371</name>
</gene>
<proteinExistence type="predicted"/>
<evidence type="ECO:0000313" key="1">
    <source>
        <dbReference type="EMBL" id="RPB00255.1"/>
    </source>
</evidence>
<protein>
    <submittedName>
        <fullName evidence="1">Uncharacterized protein</fullName>
    </submittedName>
</protein>
<dbReference type="EMBL" id="ML120381">
    <property type="protein sequence ID" value="RPB00255.1"/>
    <property type="molecule type" value="Genomic_DNA"/>
</dbReference>
<organism evidence="1 2">
    <name type="scientific">Choiromyces venosus 120613-1</name>
    <dbReference type="NCBI Taxonomy" id="1336337"/>
    <lineage>
        <taxon>Eukaryota</taxon>
        <taxon>Fungi</taxon>
        <taxon>Dikarya</taxon>
        <taxon>Ascomycota</taxon>
        <taxon>Pezizomycotina</taxon>
        <taxon>Pezizomycetes</taxon>
        <taxon>Pezizales</taxon>
        <taxon>Tuberaceae</taxon>
        <taxon>Choiromyces</taxon>
    </lineage>
</organism>